<keyword evidence="3" id="KW-0249">Electron transport</keyword>
<dbReference type="PANTHER" id="PTHR19384:SF17">
    <property type="entry name" value="NADPH--CYTOCHROME P450 REDUCTASE"/>
    <property type="match status" value="1"/>
</dbReference>
<dbReference type="InterPro" id="IPR039261">
    <property type="entry name" value="FNR_nucleotide-bd"/>
</dbReference>
<dbReference type="InterPro" id="IPR001094">
    <property type="entry name" value="Flavdoxin-like"/>
</dbReference>
<keyword evidence="3" id="KW-0813">Transport</keyword>
<dbReference type="InterPro" id="IPR008254">
    <property type="entry name" value="Flavodoxin/NO_synth"/>
</dbReference>
<evidence type="ECO:0000256" key="4">
    <source>
        <dbReference type="ARBA" id="ARBA00023797"/>
    </source>
</evidence>
<dbReference type="EMBL" id="BMLY01000008">
    <property type="protein sequence ID" value="GGP27943.1"/>
    <property type="molecule type" value="Genomic_DNA"/>
</dbReference>
<dbReference type="PRINTS" id="PR00369">
    <property type="entry name" value="FLAVODOXIN"/>
</dbReference>
<keyword evidence="1" id="KW-0285">Flavoprotein</keyword>
<proteinExistence type="predicted"/>
<feature type="domain" description="FAD-binding FR-type" evidence="6">
    <location>
        <begin position="216"/>
        <end position="388"/>
    </location>
</feature>
<evidence type="ECO:0000256" key="2">
    <source>
        <dbReference type="ARBA" id="ARBA00022643"/>
    </source>
</evidence>
<dbReference type="SUPFAM" id="SSF63380">
    <property type="entry name" value="Riboflavin synthase domain-like"/>
    <property type="match status" value="1"/>
</dbReference>
<evidence type="ECO:0000313" key="7">
    <source>
        <dbReference type="EMBL" id="GGP27943.1"/>
    </source>
</evidence>
<dbReference type="EC" id="1.6.2.4" evidence="4"/>
<dbReference type="CDD" id="cd06200">
    <property type="entry name" value="SiR_like1"/>
    <property type="match status" value="1"/>
</dbReference>
<keyword evidence="8" id="KW-1185">Reference proteome</keyword>
<reference evidence="8" key="1">
    <citation type="journal article" date="2019" name="Int. J. Syst. Evol. Microbiol.">
        <title>The Global Catalogue of Microorganisms (GCM) 10K type strain sequencing project: providing services to taxonomists for standard genome sequencing and annotation.</title>
        <authorList>
            <consortium name="The Broad Institute Genomics Platform"/>
            <consortium name="The Broad Institute Genome Sequencing Center for Infectious Disease"/>
            <person name="Wu L."/>
            <person name="Ma J."/>
        </authorList>
    </citation>
    <scope>NUCLEOTIDE SEQUENCE [LARGE SCALE GENOMIC DNA]</scope>
    <source>
        <strain evidence="8">CGMCC 1.8860</strain>
    </source>
</reference>
<evidence type="ECO:0000256" key="1">
    <source>
        <dbReference type="ARBA" id="ARBA00022630"/>
    </source>
</evidence>
<dbReference type="SUPFAM" id="SSF52343">
    <property type="entry name" value="Ferredoxin reductase-like, C-terminal NADP-linked domain"/>
    <property type="match status" value="1"/>
</dbReference>
<accession>A0ABQ2PQN3</accession>
<dbReference type="PROSITE" id="PS51384">
    <property type="entry name" value="FAD_FR"/>
    <property type="match status" value="1"/>
</dbReference>
<feature type="domain" description="Flavodoxin-like" evidence="5">
    <location>
        <begin position="64"/>
        <end position="202"/>
    </location>
</feature>
<name>A0ABQ2PQN3_9NEIS</name>
<dbReference type="InterPro" id="IPR017938">
    <property type="entry name" value="Riboflavin_synthase-like_b-brl"/>
</dbReference>
<dbReference type="SUPFAM" id="SSF52218">
    <property type="entry name" value="Flavoproteins"/>
    <property type="match status" value="1"/>
</dbReference>
<dbReference type="InterPro" id="IPR001709">
    <property type="entry name" value="Flavoprot_Pyr_Nucl_cyt_Rdtase"/>
</dbReference>
<evidence type="ECO:0000313" key="8">
    <source>
        <dbReference type="Proteomes" id="UP000621859"/>
    </source>
</evidence>
<dbReference type="Pfam" id="PF00258">
    <property type="entry name" value="Flavodoxin_1"/>
    <property type="match status" value="1"/>
</dbReference>
<dbReference type="InterPro" id="IPR029039">
    <property type="entry name" value="Flavoprotein-like_sf"/>
</dbReference>
<dbReference type="Gene3D" id="2.40.30.10">
    <property type="entry name" value="Translation factors"/>
    <property type="match status" value="1"/>
</dbReference>
<organism evidence="7 8">
    <name type="scientific">Silvimonas amylolytica</name>
    <dbReference type="NCBI Taxonomy" id="449663"/>
    <lineage>
        <taxon>Bacteria</taxon>
        <taxon>Pseudomonadati</taxon>
        <taxon>Pseudomonadota</taxon>
        <taxon>Betaproteobacteria</taxon>
        <taxon>Neisseriales</taxon>
        <taxon>Chitinibacteraceae</taxon>
        <taxon>Silvimonas</taxon>
    </lineage>
</organism>
<evidence type="ECO:0000259" key="5">
    <source>
        <dbReference type="PROSITE" id="PS50902"/>
    </source>
</evidence>
<evidence type="ECO:0000256" key="3">
    <source>
        <dbReference type="ARBA" id="ARBA00022982"/>
    </source>
</evidence>
<dbReference type="PANTHER" id="PTHR19384">
    <property type="entry name" value="NITRIC OXIDE SYNTHASE-RELATED"/>
    <property type="match status" value="1"/>
</dbReference>
<dbReference type="InterPro" id="IPR017927">
    <property type="entry name" value="FAD-bd_FR_type"/>
</dbReference>
<dbReference type="PRINTS" id="PR00371">
    <property type="entry name" value="FPNCR"/>
</dbReference>
<dbReference type="Gene3D" id="3.40.50.80">
    <property type="entry name" value="Nucleotide-binding domain of ferredoxin-NADP reductase (FNR) module"/>
    <property type="match status" value="1"/>
</dbReference>
<dbReference type="Gene3D" id="3.40.50.360">
    <property type="match status" value="1"/>
</dbReference>
<dbReference type="Pfam" id="PF00175">
    <property type="entry name" value="NAD_binding_1"/>
    <property type="match status" value="1"/>
</dbReference>
<dbReference type="InterPro" id="IPR001433">
    <property type="entry name" value="OxRdtase_FAD/NAD-bd"/>
</dbReference>
<dbReference type="Proteomes" id="UP000621859">
    <property type="component" value="Unassembled WGS sequence"/>
</dbReference>
<comment type="caution">
    <text evidence="7">The sequence shown here is derived from an EMBL/GenBank/DDBJ whole genome shotgun (WGS) entry which is preliminary data.</text>
</comment>
<evidence type="ECO:0000259" key="6">
    <source>
        <dbReference type="PROSITE" id="PS51384"/>
    </source>
</evidence>
<gene>
    <name evidence="7" type="ORF">GCM10010971_37620</name>
</gene>
<sequence>MGPAVPVWSLLLVIGVLVFCIASAHPIKALGVILIYAGACGLIFSRHGRRKHASSEHAAAPDTTLIVWASQTGYAEQLAQQTARSLAQAGVATRSLPLSALDPAQLSTWHKALFIVSTTGEGDAPDAAATFMRKALQLPVPALARHNYGLLALGDRSYRHFCAFGHELAAWLNRHGAQTLFDLIEVDNGDAGALRHWQHQLSALAGGKDVADWEAPQYTDWTLRQQRLLNAGSAGAPVFMLELTPSDHVFPEWQAGDIAEIGPCHSDQFVRQWLAELEFPDDHPVLLDGKIVSLANALATRMKPDIPLQGSAQEVVDRLPRLAHREYSIASIPAEGCLALLVRQAHHPDAGRADGLRLGLGSGWLTQYASQGSQIALRIRTNRSFHPPADDRPLILIGNGTGLAGLRAHLKTRAARGHLRNWLIFGERNAARDALLDHELTLWHQQGVIARLERVWSRDGQAIRYVQDQISAAGADIIRWVEEGAAIYVCGSLQGMAGDVHRALADLLGEDWLTVLAEEGRYRRDVY</sequence>
<protein>
    <recommendedName>
        <fullName evidence="4">NADPH--hemoprotein reductase</fullName>
        <ecNumber evidence="4">1.6.2.4</ecNumber>
    </recommendedName>
</protein>
<keyword evidence="2" id="KW-0288">FMN</keyword>
<dbReference type="PROSITE" id="PS50902">
    <property type="entry name" value="FLAVODOXIN_LIKE"/>
    <property type="match status" value="1"/>
</dbReference>